<protein>
    <submittedName>
        <fullName evidence="1">Uncharacterized protein</fullName>
    </submittedName>
</protein>
<evidence type="ECO:0000313" key="2">
    <source>
        <dbReference type="Proteomes" id="UP000828251"/>
    </source>
</evidence>
<comment type="caution">
    <text evidence="1">The sequence shown here is derived from an EMBL/GenBank/DDBJ whole genome shotgun (WGS) entry which is preliminary data.</text>
</comment>
<gene>
    <name evidence="1" type="ORF">J1N35_003522</name>
</gene>
<sequence>MWRRMNAWKIMVVVGKIKHLFEYIDLLLRIHFEDEFVNVSWLMACNSKEMDTITVKDIYCVDADGALFDTALLSAVAAFSHCKSFSHFHQIFPSRQAVTALVPIGLYTVCLTNCVTSGTSFKDYIQRCLPSVETLEETHLRSSSGFCTVGCATVTCSRLSSKGRMPATAREVADCINTCVERYVMKN</sequence>
<dbReference type="AlphaFoldDB" id="A0A9D4AF78"/>
<proteinExistence type="predicted"/>
<keyword evidence="2" id="KW-1185">Reference proteome</keyword>
<dbReference type="OrthoDB" id="1001640at2759"/>
<dbReference type="EMBL" id="JAIQCV010000002">
    <property type="protein sequence ID" value="KAH1120362.1"/>
    <property type="molecule type" value="Genomic_DNA"/>
</dbReference>
<dbReference type="Proteomes" id="UP000828251">
    <property type="component" value="Unassembled WGS sequence"/>
</dbReference>
<accession>A0A9D4AF78</accession>
<reference evidence="1 2" key="1">
    <citation type="journal article" date="2021" name="Plant Biotechnol. J.">
        <title>Multi-omics assisted identification of the key and species-specific regulatory components of drought-tolerant mechanisms in Gossypium stocksii.</title>
        <authorList>
            <person name="Yu D."/>
            <person name="Ke L."/>
            <person name="Zhang D."/>
            <person name="Wu Y."/>
            <person name="Sun Y."/>
            <person name="Mei J."/>
            <person name="Sun J."/>
            <person name="Sun Y."/>
        </authorList>
    </citation>
    <scope>NUCLEOTIDE SEQUENCE [LARGE SCALE GENOMIC DNA]</scope>
    <source>
        <strain evidence="2">cv. E1</strain>
        <tissue evidence="1">Leaf</tissue>
    </source>
</reference>
<organism evidence="1 2">
    <name type="scientific">Gossypium stocksii</name>
    <dbReference type="NCBI Taxonomy" id="47602"/>
    <lineage>
        <taxon>Eukaryota</taxon>
        <taxon>Viridiplantae</taxon>
        <taxon>Streptophyta</taxon>
        <taxon>Embryophyta</taxon>
        <taxon>Tracheophyta</taxon>
        <taxon>Spermatophyta</taxon>
        <taxon>Magnoliopsida</taxon>
        <taxon>eudicotyledons</taxon>
        <taxon>Gunneridae</taxon>
        <taxon>Pentapetalae</taxon>
        <taxon>rosids</taxon>
        <taxon>malvids</taxon>
        <taxon>Malvales</taxon>
        <taxon>Malvaceae</taxon>
        <taxon>Malvoideae</taxon>
        <taxon>Gossypium</taxon>
    </lineage>
</organism>
<evidence type="ECO:0000313" key="1">
    <source>
        <dbReference type="EMBL" id="KAH1120362.1"/>
    </source>
</evidence>
<name>A0A9D4AF78_9ROSI</name>